<evidence type="ECO:0000256" key="1">
    <source>
        <dbReference type="ARBA" id="ARBA00009353"/>
    </source>
</evidence>
<evidence type="ECO:0000259" key="3">
    <source>
        <dbReference type="Pfam" id="PF08338"/>
    </source>
</evidence>
<evidence type="ECO:0000313" key="4">
    <source>
        <dbReference type="EMBL" id="SEV93939.1"/>
    </source>
</evidence>
<dbReference type="InterPro" id="IPR010099">
    <property type="entry name" value="SDR39U1"/>
</dbReference>
<dbReference type="RefSeq" id="WP_090258203.1">
    <property type="nucleotide sequence ID" value="NZ_FOIR01000001.1"/>
</dbReference>
<feature type="domain" description="DUF1731" evidence="3">
    <location>
        <begin position="251"/>
        <end position="297"/>
    </location>
</feature>
<dbReference type="EMBL" id="FOIR01000001">
    <property type="protein sequence ID" value="SEV93939.1"/>
    <property type="molecule type" value="Genomic_DNA"/>
</dbReference>
<feature type="domain" description="NAD-dependent epimerase/dehydratase" evidence="2">
    <location>
        <begin position="5"/>
        <end position="222"/>
    </location>
</feature>
<dbReference type="Pfam" id="PF08338">
    <property type="entry name" value="DUF1731"/>
    <property type="match status" value="1"/>
</dbReference>
<dbReference type="AlphaFoldDB" id="A0A1I0MZM5"/>
<protein>
    <recommendedName>
        <fullName evidence="6">TIGR01777 family protein</fullName>
    </recommendedName>
</protein>
<accession>A0A1I0MZM5</accession>
<reference evidence="5" key="1">
    <citation type="submission" date="2016-10" db="EMBL/GenBank/DDBJ databases">
        <authorList>
            <person name="Varghese N."/>
            <person name="Submissions S."/>
        </authorList>
    </citation>
    <scope>NUCLEOTIDE SEQUENCE [LARGE SCALE GENOMIC DNA]</scope>
    <source>
        <strain evidence="5">CGMCC 1.12402</strain>
    </source>
</reference>
<evidence type="ECO:0000259" key="2">
    <source>
        <dbReference type="Pfam" id="PF01370"/>
    </source>
</evidence>
<evidence type="ECO:0008006" key="6">
    <source>
        <dbReference type="Google" id="ProtNLM"/>
    </source>
</evidence>
<dbReference type="Proteomes" id="UP000199437">
    <property type="component" value="Unassembled WGS sequence"/>
</dbReference>
<dbReference type="SUPFAM" id="SSF51735">
    <property type="entry name" value="NAD(P)-binding Rossmann-fold domains"/>
    <property type="match status" value="1"/>
</dbReference>
<name>A0A1I0MZM5_9BACT</name>
<comment type="similarity">
    <text evidence="1">Belongs to the NAD(P)-dependent epimerase/dehydratase family. SDR39U1 subfamily.</text>
</comment>
<dbReference type="InterPro" id="IPR001509">
    <property type="entry name" value="Epimerase_deHydtase"/>
</dbReference>
<dbReference type="Pfam" id="PF01370">
    <property type="entry name" value="Epimerase"/>
    <property type="match status" value="1"/>
</dbReference>
<dbReference type="STRING" id="1267423.SAMN05216290_0807"/>
<dbReference type="InterPro" id="IPR036291">
    <property type="entry name" value="NAD(P)-bd_dom_sf"/>
</dbReference>
<dbReference type="Gene3D" id="3.40.50.720">
    <property type="entry name" value="NAD(P)-binding Rossmann-like Domain"/>
    <property type="match status" value="1"/>
</dbReference>
<dbReference type="InterPro" id="IPR013549">
    <property type="entry name" value="DUF1731"/>
</dbReference>
<evidence type="ECO:0000313" key="5">
    <source>
        <dbReference type="Proteomes" id="UP000199437"/>
    </source>
</evidence>
<dbReference type="NCBIfam" id="TIGR01777">
    <property type="entry name" value="yfcH"/>
    <property type="match status" value="1"/>
</dbReference>
<dbReference type="OrthoDB" id="9801773at2"/>
<keyword evidence="5" id="KW-1185">Reference proteome</keyword>
<dbReference type="PANTHER" id="PTHR11092:SF0">
    <property type="entry name" value="EPIMERASE FAMILY PROTEIN SDR39U1"/>
    <property type="match status" value="1"/>
</dbReference>
<dbReference type="GeneID" id="99985545"/>
<proteinExistence type="inferred from homology"/>
<gene>
    <name evidence="4" type="ORF">SAMN05216290_0807</name>
</gene>
<organism evidence="4 5">
    <name type="scientific">Roseivirga pacifica</name>
    <dbReference type="NCBI Taxonomy" id="1267423"/>
    <lineage>
        <taxon>Bacteria</taxon>
        <taxon>Pseudomonadati</taxon>
        <taxon>Bacteroidota</taxon>
        <taxon>Cytophagia</taxon>
        <taxon>Cytophagales</taxon>
        <taxon>Roseivirgaceae</taxon>
        <taxon>Roseivirga</taxon>
    </lineage>
</organism>
<dbReference type="PANTHER" id="PTHR11092">
    <property type="entry name" value="SUGAR NUCLEOTIDE EPIMERASE RELATED"/>
    <property type="match status" value="1"/>
</dbReference>
<sequence length="300" mass="32906">MNKKVLITGGTGLVGSELTPMLQAAGWQVAVLSRSKDAAAPYEIFEWDYHKDYIEEGAFNNVSAIIHLAGASVAGQRWTAERKEEIFNSRTKTSHLLFKKLSETEHEVKTFVAASAIGYYGNDTGNATIKESAPVGHDFLAHVTDAWETATSRVSTLGIRLVQLRIGVVLSQKSGALMELIKPPITAPLGKGNQYMSWIHIEDLCRMFMHALEEEKYTGAYNAVGPKPTTNKALTKAAASAFGKPFMPIPVPKLALKIFLGEMAQIVLGGSRISCEKIMTEGFEFKFPKLEEALKDLKSR</sequence>